<sequence length="391" mass="44267">MPIRFRKSIKLAPGIRMNFSSKGASWTIGPRGASLGIGQRGTYLNTGIAGFSSRQKLAGSRGNHNHGSNTKVSIAITVEVNDLGEILFKDENGILLTEDVIKVAKKQNGDVIRELIQRKCDQINSQVEALSEIHLYTPESTRIPSYEPLQYGESQPVKPLPIKPNFFNRWFKKTIARIEAQNAKTQLKYEDDLSKWTSDRLEFDTAQRNKQDLIAKVIQGDTLSMEIFLEEVLQDIVWPRETTLSFDILEEGKKVVVDVDLPEIEDMPDKVASVPQRGYRLSVKEISATQVQKNYMRHVHAVGFRIIGEIFAALPTVNLVLLSGYSQRASIRTGEIEDEYLYSVKVRREEWGRIQFANLTHIEVGESLSQFELKRSMSKTGVFKAIKPIEE</sequence>
<gene>
    <name evidence="2" type="ORF">ACFQPC_00205</name>
</gene>
<keyword evidence="3" id="KW-1185">Reference proteome</keyword>
<proteinExistence type="predicted"/>
<protein>
    <submittedName>
        <fullName evidence="2">DUF4236 domain-containing protein</fullName>
    </submittedName>
</protein>
<evidence type="ECO:0000259" key="1">
    <source>
        <dbReference type="Pfam" id="PF14020"/>
    </source>
</evidence>
<organism evidence="2 3">
    <name type="scientific">Herminiimonas glaciei</name>
    <dbReference type="NCBI Taxonomy" id="523788"/>
    <lineage>
        <taxon>Bacteria</taxon>
        <taxon>Pseudomonadati</taxon>
        <taxon>Pseudomonadota</taxon>
        <taxon>Betaproteobacteria</taxon>
        <taxon>Burkholderiales</taxon>
        <taxon>Oxalobacteraceae</taxon>
        <taxon>Herminiimonas</taxon>
    </lineage>
</organism>
<dbReference type="Proteomes" id="UP001596542">
    <property type="component" value="Unassembled WGS sequence"/>
</dbReference>
<comment type="caution">
    <text evidence="2">The sequence shown here is derived from an EMBL/GenBank/DDBJ whole genome shotgun (WGS) entry which is preliminary data.</text>
</comment>
<evidence type="ECO:0000313" key="3">
    <source>
        <dbReference type="Proteomes" id="UP001596542"/>
    </source>
</evidence>
<dbReference type="RefSeq" id="WP_124573333.1">
    <property type="nucleotide sequence ID" value="NZ_JBHTBU010000001.1"/>
</dbReference>
<name>A0ABW2I662_9BURK</name>
<evidence type="ECO:0000313" key="2">
    <source>
        <dbReference type="EMBL" id="MFC7286447.1"/>
    </source>
</evidence>
<feature type="domain" description="DUF4236" evidence="1">
    <location>
        <begin position="4"/>
        <end position="54"/>
    </location>
</feature>
<reference evidence="3" key="1">
    <citation type="journal article" date="2019" name="Int. J. Syst. Evol. Microbiol.">
        <title>The Global Catalogue of Microorganisms (GCM) 10K type strain sequencing project: providing services to taxonomists for standard genome sequencing and annotation.</title>
        <authorList>
            <consortium name="The Broad Institute Genomics Platform"/>
            <consortium name="The Broad Institute Genome Sequencing Center for Infectious Disease"/>
            <person name="Wu L."/>
            <person name="Ma J."/>
        </authorList>
    </citation>
    <scope>NUCLEOTIDE SEQUENCE [LARGE SCALE GENOMIC DNA]</scope>
    <source>
        <strain evidence="3">KACC 12508</strain>
    </source>
</reference>
<accession>A0ABW2I662</accession>
<dbReference type="InterPro" id="IPR025330">
    <property type="entry name" value="DUF4236"/>
</dbReference>
<dbReference type="Pfam" id="PF14020">
    <property type="entry name" value="DUF4236"/>
    <property type="match status" value="1"/>
</dbReference>
<dbReference type="EMBL" id="JBHTBU010000001">
    <property type="protein sequence ID" value="MFC7286447.1"/>
    <property type="molecule type" value="Genomic_DNA"/>
</dbReference>